<feature type="signal peptide" evidence="1">
    <location>
        <begin position="1"/>
        <end position="23"/>
    </location>
</feature>
<comment type="caution">
    <text evidence="2">The sequence shown here is derived from an EMBL/GenBank/DDBJ whole genome shotgun (WGS) entry which is preliminary data.</text>
</comment>
<feature type="chain" id="PRO_5044820214" evidence="1">
    <location>
        <begin position="24"/>
        <end position="258"/>
    </location>
</feature>
<evidence type="ECO:0000313" key="2">
    <source>
        <dbReference type="EMBL" id="TXX67517.1"/>
    </source>
</evidence>
<dbReference type="InterPro" id="IPR010258">
    <property type="entry name" value="Conjugal_tfr_TrbG/VirB9/CagX"/>
</dbReference>
<protein>
    <submittedName>
        <fullName evidence="2">Conjugal transfer protein</fullName>
    </submittedName>
</protein>
<gene>
    <name evidence="2" type="ORF">FXF03_00685</name>
</gene>
<dbReference type="InterPro" id="IPR038161">
    <property type="entry name" value="VirB9/CagX/TrbG_C_sf"/>
</dbReference>
<organism evidence="2 3">
    <name type="scientific">Vibrio cholerae</name>
    <dbReference type="NCBI Taxonomy" id="666"/>
    <lineage>
        <taxon>Bacteria</taxon>
        <taxon>Pseudomonadati</taxon>
        <taxon>Pseudomonadota</taxon>
        <taxon>Gammaproteobacteria</taxon>
        <taxon>Vibrionales</taxon>
        <taxon>Vibrionaceae</taxon>
        <taxon>Vibrio</taxon>
    </lineage>
</organism>
<evidence type="ECO:0000256" key="1">
    <source>
        <dbReference type="SAM" id="SignalP"/>
    </source>
</evidence>
<dbReference type="Proteomes" id="UP000323819">
    <property type="component" value="Unassembled WGS sequence"/>
</dbReference>
<dbReference type="EMBL" id="VSIJ01000002">
    <property type="protein sequence ID" value="TXX67517.1"/>
    <property type="molecule type" value="Genomic_DNA"/>
</dbReference>
<sequence length="258" mass="28568">MKSKYPINIAAALLSAVAFSSFASNCTILNYQDGDVVDVKSSFNLGSRIQLPAKLIRPPVVTNARKWNVGGDIGSNQIVIAPDSLDKDAGTVMVFAFTEDGKVYDIKAKRVPEKEHQACVIVDKRPRFFYAPAVELKAQPKVVKLDTPPPPQVKAPAKVMPELEKEEKIKPLIFTRYDWNEAIRFVGNNYLSDVYDDGRKTFIRLAKENQGILTVSAQVNGRNVEIPVREVEPQLLAVNGVYSSFVVHAGNTKIPVTR</sequence>
<proteinExistence type="predicted"/>
<dbReference type="Gene3D" id="2.60.40.2500">
    <property type="match status" value="1"/>
</dbReference>
<accession>A0ABD7SRT3</accession>
<dbReference type="RefSeq" id="WP_148521261.1">
    <property type="nucleotide sequence ID" value="NZ_CP090388.1"/>
</dbReference>
<keyword evidence="1" id="KW-0732">Signal</keyword>
<name>A0ABD7SRT3_VIBCL</name>
<dbReference type="Pfam" id="PF03524">
    <property type="entry name" value="CagX"/>
    <property type="match status" value="1"/>
</dbReference>
<reference evidence="2 3" key="1">
    <citation type="submission" date="2019-06" db="EMBL/GenBank/DDBJ databases">
        <title>Vibrio cholerae phylogeny based on whole-genome sequencing reveals genetic diversity and population strucutre.</title>
        <authorList>
            <person name="Zhiqiu Y."/>
            <person name="Bin L."/>
            <person name="Lingyan J."/>
        </authorList>
    </citation>
    <scope>NUCLEOTIDE SEQUENCE [LARGE SCALE GENOMIC DNA]</scope>
    <source>
        <strain evidence="2 3">N2814</strain>
    </source>
</reference>
<dbReference type="AlphaFoldDB" id="A0ABD7SRT3"/>
<evidence type="ECO:0000313" key="3">
    <source>
        <dbReference type="Proteomes" id="UP000323819"/>
    </source>
</evidence>